<name>X1H155_9ZZZZ</name>
<dbReference type="AlphaFoldDB" id="X1H155"/>
<proteinExistence type="predicted"/>
<sequence length="205" mass="22033">RNEFLAVFERIYDSKGVKDIYGRLVTGDGTPLNSSAEPISGTADDKLNPSAAAIPTVPHEGKYFVAWESQYSPGNNNIFGKRFTHDLSGDGIILMLSGSQKSDWAPAVAADEYSDQFLVAWSQPSDSLAASQIYARYVSQNEDDLDADIAIGGYQTGIFSSDPAVSAGLPGDFLLAFRDTAQGASDSDIFGQLLGNRQYIPLVVH</sequence>
<reference evidence="1" key="1">
    <citation type="journal article" date="2014" name="Front. Microbiol.">
        <title>High frequency of phylogenetically diverse reductive dehalogenase-homologous genes in deep subseafloor sedimentary metagenomes.</title>
        <authorList>
            <person name="Kawai M."/>
            <person name="Futagami T."/>
            <person name="Toyoda A."/>
            <person name="Takaki Y."/>
            <person name="Nishi S."/>
            <person name="Hori S."/>
            <person name="Arai W."/>
            <person name="Tsubouchi T."/>
            <person name="Morono Y."/>
            <person name="Uchiyama I."/>
            <person name="Ito T."/>
            <person name="Fujiyama A."/>
            <person name="Inagaki F."/>
            <person name="Takami H."/>
        </authorList>
    </citation>
    <scope>NUCLEOTIDE SEQUENCE</scope>
    <source>
        <strain evidence="1">Expedition CK06-06</strain>
    </source>
</reference>
<accession>X1H155</accession>
<comment type="caution">
    <text evidence="1">The sequence shown here is derived from an EMBL/GenBank/DDBJ whole genome shotgun (WGS) entry which is preliminary data.</text>
</comment>
<evidence type="ECO:0008006" key="2">
    <source>
        <dbReference type="Google" id="ProtNLM"/>
    </source>
</evidence>
<dbReference type="EMBL" id="BARU01022790">
    <property type="protein sequence ID" value="GAH47584.1"/>
    <property type="molecule type" value="Genomic_DNA"/>
</dbReference>
<gene>
    <name evidence="1" type="ORF">S03H2_37077</name>
</gene>
<protein>
    <recommendedName>
        <fullName evidence="2">Bacterial repeat domain-containing protein</fullName>
    </recommendedName>
</protein>
<organism evidence="1">
    <name type="scientific">marine sediment metagenome</name>
    <dbReference type="NCBI Taxonomy" id="412755"/>
    <lineage>
        <taxon>unclassified sequences</taxon>
        <taxon>metagenomes</taxon>
        <taxon>ecological metagenomes</taxon>
    </lineage>
</organism>
<feature type="non-terminal residue" evidence="1">
    <location>
        <position position="1"/>
    </location>
</feature>
<evidence type="ECO:0000313" key="1">
    <source>
        <dbReference type="EMBL" id="GAH47584.1"/>
    </source>
</evidence>